<keyword evidence="1" id="KW-0812">Transmembrane</keyword>
<comment type="caution">
    <text evidence="2">The sequence shown here is derived from an EMBL/GenBank/DDBJ whole genome shotgun (WGS) entry which is preliminary data.</text>
</comment>
<evidence type="ECO:0000313" key="3">
    <source>
        <dbReference type="Proteomes" id="UP001054945"/>
    </source>
</evidence>
<protein>
    <recommendedName>
        <fullName evidence="4">Cytochrome c biogenesis B</fullName>
    </recommendedName>
</protein>
<keyword evidence="1" id="KW-1133">Transmembrane helix</keyword>
<organism evidence="2 3">
    <name type="scientific">Caerostris extrusa</name>
    <name type="common">Bark spider</name>
    <name type="synonym">Caerostris bankana</name>
    <dbReference type="NCBI Taxonomy" id="172846"/>
    <lineage>
        <taxon>Eukaryota</taxon>
        <taxon>Metazoa</taxon>
        <taxon>Ecdysozoa</taxon>
        <taxon>Arthropoda</taxon>
        <taxon>Chelicerata</taxon>
        <taxon>Arachnida</taxon>
        <taxon>Araneae</taxon>
        <taxon>Araneomorphae</taxon>
        <taxon>Entelegynae</taxon>
        <taxon>Araneoidea</taxon>
        <taxon>Araneidae</taxon>
        <taxon>Caerostris</taxon>
    </lineage>
</organism>
<keyword evidence="1" id="KW-0472">Membrane</keyword>
<name>A0AAV4YE82_CAEEX</name>
<feature type="transmembrane region" description="Helical" evidence="1">
    <location>
        <begin position="31"/>
        <end position="51"/>
    </location>
</feature>
<evidence type="ECO:0000313" key="2">
    <source>
        <dbReference type="EMBL" id="GIZ05370.1"/>
    </source>
</evidence>
<dbReference type="AlphaFoldDB" id="A0AAV4YE82"/>
<sequence>MTGLVGRVLYHISLSSEGLRTPSFSSSYASLTWYMILFSTVVHFPMGRLFFLRSPYHTSLHINPSLLLHLVVFSRIPIRSFPHLRFSLPVSGDPVYSSNIHHH</sequence>
<dbReference type="EMBL" id="BPLR01019301">
    <property type="protein sequence ID" value="GIZ05370.1"/>
    <property type="molecule type" value="Genomic_DNA"/>
</dbReference>
<reference evidence="2 3" key="1">
    <citation type="submission" date="2021-06" db="EMBL/GenBank/DDBJ databases">
        <title>Caerostris extrusa draft genome.</title>
        <authorList>
            <person name="Kono N."/>
            <person name="Arakawa K."/>
        </authorList>
    </citation>
    <scope>NUCLEOTIDE SEQUENCE [LARGE SCALE GENOMIC DNA]</scope>
</reference>
<evidence type="ECO:0000256" key="1">
    <source>
        <dbReference type="SAM" id="Phobius"/>
    </source>
</evidence>
<dbReference type="Proteomes" id="UP001054945">
    <property type="component" value="Unassembled WGS sequence"/>
</dbReference>
<evidence type="ECO:0008006" key="4">
    <source>
        <dbReference type="Google" id="ProtNLM"/>
    </source>
</evidence>
<keyword evidence="3" id="KW-1185">Reference proteome</keyword>
<accession>A0AAV4YE82</accession>
<proteinExistence type="predicted"/>
<gene>
    <name evidence="2" type="ORF">CEXT_781591</name>
</gene>